<accession>A0AAN0MFA8</accession>
<gene>
    <name evidence="10" type="primary">cbiB</name>
    <name evidence="9" type="synonym">cobD</name>
    <name evidence="10" type="ORF">AABB28_17075</name>
</gene>
<dbReference type="Proteomes" id="UP001451782">
    <property type="component" value="Chromosome"/>
</dbReference>
<keyword evidence="8 9" id="KW-0472">Membrane</keyword>
<feature type="transmembrane region" description="Helical" evidence="9">
    <location>
        <begin position="145"/>
        <end position="163"/>
    </location>
</feature>
<evidence type="ECO:0000256" key="5">
    <source>
        <dbReference type="ARBA" id="ARBA00022573"/>
    </source>
</evidence>
<evidence type="ECO:0000256" key="3">
    <source>
        <dbReference type="ARBA" id="ARBA00006263"/>
    </source>
</evidence>
<name>A0AAN0MFA8_9RHOB</name>
<comment type="similarity">
    <text evidence="3 9">Belongs to the CobD/CbiB family.</text>
</comment>
<keyword evidence="7 9" id="KW-1133">Transmembrane helix</keyword>
<evidence type="ECO:0000256" key="1">
    <source>
        <dbReference type="ARBA" id="ARBA00004651"/>
    </source>
</evidence>
<dbReference type="PANTHER" id="PTHR34308">
    <property type="entry name" value="COBALAMIN BIOSYNTHESIS PROTEIN CBIB"/>
    <property type="match status" value="1"/>
</dbReference>
<keyword evidence="11" id="KW-1185">Reference proteome</keyword>
<dbReference type="InterPro" id="IPR004485">
    <property type="entry name" value="Cobalamin_biosynth_CobD/CbiB"/>
</dbReference>
<evidence type="ECO:0000313" key="11">
    <source>
        <dbReference type="Proteomes" id="UP001451782"/>
    </source>
</evidence>
<evidence type="ECO:0000256" key="2">
    <source>
        <dbReference type="ARBA" id="ARBA00004953"/>
    </source>
</evidence>
<comment type="caution">
    <text evidence="9">Lacks conserved residue(s) required for the propagation of feature annotation.</text>
</comment>
<protein>
    <recommendedName>
        <fullName evidence="9">Cobalamin biosynthesis protein CobD</fullName>
    </recommendedName>
</protein>
<dbReference type="GO" id="GO:0048472">
    <property type="term" value="F:threonine-phosphate decarboxylase activity"/>
    <property type="evidence" value="ECO:0007669"/>
    <property type="project" value="InterPro"/>
</dbReference>
<dbReference type="Pfam" id="PF03186">
    <property type="entry name" value="CobD_Cbib"/>
    <property type="match status" value="1"/>
</dbReference>
<organism evidence="10 11">
    <name type="scientific">Yoonia algicola</name>
    <dbReference type="NCBI Taxonomy" id="3137368"/>
    <lineage>
        <taxon>Bacteria</taxon>
        <taxon>Pseudomonadati</taxon>
        <taxon>Pseudomonadota</taxon>
        <taxon>Alphaproteobacteria</taxon>
        <taxon>Rhodobacterales</taxon>
        <taxon>Paracoccaceae</taxon>
        <taxon>Yoonia</taxon>
    </lineage>
</organism>
<dbReference type="HAMAP" id="MF_00024">
    <property type="entry name" value="CobD_CbiB"/>
    <property type="match status" value="1"/>
</dbReference>
<evidence type="ECO:0000313" key="10">
    <source>
        <dbReference type="EMBL" id="WZU63528.1"/>
    </source>
</evidence>
<dbReference type="NCBIfam" id="TIGR00380">
    <property type="entry name" value="cobal_cbiB"/>
    <property type="match status" value="1"/>
</dbReference>
<dbReference type="GO" id="GO:0009236">
    <property type="term" value="P:cobalamin biosynthetic process"/>
    <property type="evidence" value="ECO:0007669"/>
    <property type="project" value="UniProtKB-UniRule"/>
</dbReference>
<keyword evidence="5 9" id="KW-0169">Cobalamin biosynthesis</keyword>
<evidence type="ECO:0000256" key="9">
    <source>
        <dbReference type="HAMAP-Rule" id="MF_00024"/>
    </source>
</evidence>
<dbReference type="PANTHER" id="PTHR34308:SF1">
    <property type="entry name" value="COBALAMIN BIOSYNTHESIS PROTEIN CBIB"/>
    <property type="match status" value="1"/>
</dbReference>
<dbReference type="KEGG" id="yag:AABB28_17075"/>
<reference evidence="10 11" key="1">
    <citation type="submission" date="2024-04" db="EMBL/GenBank/DDBJ databases">
        <title>Phylogenomic analyses of a clade within the roseobacter group suggest taxonomic reassignments of species of the genera Aestuariivita, Citreicella, Loktanella, Nautella, Pelagibaca, Ruegeria, Thalassobius, Thiobacimonas and Tropicibacter, and the proposal o.</title>
        <authorList>
            <person name="Jeon C.O."/>
        </authorList>
    </citation>
    <scope>NUCLEOTIDE SEQUENCE [LARGE SCALE GENOMIC DNA]</scope>
    <source>
        <strain evidence="10 11">G8-12</strain>
    </source>
</reference>
<feature type="transmembrane region" description="Helical" evidence="9">
    <location>
        <begin position="284"/>
        <end position="301"/>
    </location>
</feature>
<proteinExistence type="inferred from homology"/>
<evidence type="ECO:0000256" key="6">
    <source>
        <dbReference type="ARBA" id="ARBA00022692"/>
    </source>
</evidence>
<comment type="pathway">
    <text evidence="2 9">Cofactor biosynthesis; adenosylcobalamin biosynthesis.</text>
</comment>
<keyword evidence="4 9" id="KW-1003">Cell membrane</keyword>
<comment type="function">
    <text evidence="9">Converts cobyric acid to cobinamide by the addition of aminopropanol on the F carboxylic group.</text>
</comment>
<sequence>MTLVLAMLLDALLGEPRWLWSRFAHPAVLMGQLIGWCDARFNTGEHKKRSGLLTIVALCAAAIILGWAIESMPGSLLDVIVIAILLAQRSLVEHVQAVADALRLSLGDARRSVAMIVGRDTKDMDAPGVARSAIESAAENLSDGVIAPIFWFAITGLPGLLAYKITNTADSMIGYRTPKHEDFGWAAAKLDDLLNLIPARLTALMIWAVTSRPDPRAILREAPLHRSPNAGWPEAAMAHGLDIALSGPRSYDGVLQAYPFVNAEGERTLGPDDVERTVQTLWRTWALALALAFMGALAVWLS</sequence>
<evidence type="ECO:0000256" key="8">
    <source>
        <dbReference type="ARBA" id="ARBA00023136"/>
    </source>
</evidence>
<comment type="subcellular location">
    <subcellularLocation>
        <location evidence="1 9">Cell membrane</location>
        <topology evidence="1 9">Multi-pass membrane protein</topology>
    </subcellularLocation>
</comment>
<keyword evidence="6 9" id="KW-0812">Transmembrane</keyword>
<evidence type="ECO:0000256" key="7">
    <source>
        <dbReference type="ARBA" id="ARBA00022989"/>
    </source>
</evidence>
<dbReference type="RefSeq" id="WP_342069909.1">
    <property type="nucleotide sequence ID" value="NZ_CP151762.1"/>
</dbReference>
<evidence type="ECO:0000256" key="4">
    <source>
        <dbReference type="ARBA" id="ARBA00022475"/>
    </source>
</evidence>
<dbReference type="GO" id="GO:0005886">
    <property type="term" value="C:plasma membrane"/>
    <property type="evidence" value="ECO:0007669"/>
    <property type="project" value="UniProtKB-SubCell"/>
</dbReference>
<dbReference type="GO" id="GO:0015420">
    <property type="term" value="F:ABC-type vitamin B12 transporter activity"/>
    <property type="evidence" value="ECO:0007669"/>
    <property type="project" value="UniProtKB-UniRule"/>
</dbReference>
<dbReference type="AlphaFoldDB" id="A0AAN0MFA8"/>
<dbReference type="EMBL" id="CP151762">
    <property type="protein sequence ID" value="WZU63528.1"/>
    <property type="molecule type" value="Genomic_DNA"/>
</dbReference>
<feature type="transmembrane region" description="Helical" evidence="9">
    <location>
        <begin position="51"/>
        <end position="69"/>
    </location>
</feature>